<gene>
    <name evidence="2" type="primary">crtD</name>
    <name evidence="2" type="ORF">I41_49230</name>
</gene>
<dbReference type="SUPFAM" id="SSF51905">
    <property type="entry name" value="FAD/NAD(P)-binding domain"/>
    <property type="match status" value="1"/>
</dbReference>
<dbReference type="Gene3D" id="3.50.50.60">
    <property type="entry name" value="FAD/NAD(P)-binding domain"/>
    <property type="match status" value="1"/>
</dbReference>
<accession>A0A517U4X0</accession>
<proteinExistence type="predicted"/>
<sequence>MTHDVVIVGGGLAGLCCALQLKQRGVSFLLVEASDGIGGRIRTDLVAGFRLDRGFQVFLTSYPEAKQRLDYEALQLRPFLPGALVRHGEKFHLLTDPWRRPFAAMRSLASPIGSFADKWCVARLRSRSLHGSDEDQFRDPELTTLQSLQDAGFSNSMIDRFFRPFLGGVFLDPDLRTSSRMLHFTFRMFSLGSACLPADGMEAIPRQLASALPPSAIRLNARVVRVQAGAVSLESGEQLNARAVVVAVDGAAAARLLGDAISSAGQGVTCLYFAARRPPVEQPILVLNGERRGPINNLCVPTLVAPSYGPGDASLVSATVLGITENAERLLAEVRQQLGDWFGPVARDWHHLRSYCIPYALPQQFPPALDVPQRPVRWQPGVYVCGDHRDNASIQGAMVSGRRAANAVLEDLF</sequence>
<protein>
    <submittedName>
        <fullName evidence="2">Hydroxyneurosporene desaturase</fullName>
        <ecNumber evidence="2">1.3.99.27</ecNumber>
    </submittedName>
</protein>
<dbReference type="PANTHER" id="PTHR42841">
    <property type="entry name" value="AMINE OXIDASE"/>
    <property type="match status" value="1"/>
</dbReference>
<dbReference type="PRINTS" id="PR00420">
    <property type="entry name" value="RNGMNOXGNASE"/>
</dbReference>
<evidence type="ECO:0000313" key="2">
    <source>
        <dbReference type="EMBL" id="QDT75681.1"/>
    </source>
</evidence>
<evidence type="ECO:0000259" key="1">
    <source>
        <dbReference type="Pfam" id="PF01593"/>
    </source>
</evidence>
<reference evidence="2 3" key="1">
    <citation type="submission" date="2019-02" db="EMBL/GenBank/DDBJ databases">
        <title>Deep-cultivation of Planctomycetes and their phenomic and genomic characterization uncovers novel biology.</title>
        <authorList>
            <person name="Wiegand S."/>
            <person name="Jogler M."/>
            <person name="Boedeker C."/>
            <person name="Pinto D."/>
            <person name="Vollmers J."/>
            <person name="Rivas-Marin E."/>
            <person name="Kohn T."/>
            <person name="Peeters S.H."/>
            <person name="Heuer A."/>
            <person name="Rast P."/>
            <person name="Oberbeckmann S."/>
            <person name="Bunk B."/>
            <person name="Jeske O."/>
            <person name="Meyerdierks A."/>
            <person name="Storesund J.E."/>
            <person name="Kallscheuer N."/>
            <person name="Luecker S."/>
            <person name="Lage O.M."/>
            <person name="Pohl T."/>
            <person name="Merkel B.J."/>
            <person name="Hornburger P."/>
            <person name="Mueller R.-W."/>
            <person name="Bruemmer F."/>
            <person name="Labrenz M."/>
            <person name="Spormann A.M."/>
            <person name="Op den Camp H."/>
            <person name="Overmann J."/>
            <person name="Amann R."/>
            <person name="Jetten M.S.M."/>
            <person name="Mascher T."/>
            <person name="Medema M.H."/>
            <person name="Devos D.P."/>
            <person name="Kaster A.-K."/>
            <person name="Ovreas L."/>
            <person name="Rohde M."/>
            <person name="Galperin M.Y."/>
            <person name="Jogler C."/>
        </authorList>
    </citation>
    <scope>NUCLEOTIDE SEQUENCE [LARGE SCALE GENOMIC DNA]</scope>
    <source>
        <strain evidence="2 3">I41</strain>
    </source>
</reference>
<feature type="domain" description="Amine oxidase" evidence="1">
    <location>
        <begin position="12"/>
        <end position="409"/>
    </location>
</feature>
<dbReference type="OrthoDB" id="9767561at2"/>
<dbReference type="KEGG" id="llh:I41_49230"/>
<dbReference type="Pfam" id="PF01593">
    <property type="entry name" value="Amino_oxidase"/>
    <property type="match status" value="1"/>
</dbReference>
<dbReference type="AlphaFoldDB" id="A0A517U4X0"/>
<dbReference type="GO" id="GO:0016491">
    <property type="term" value="F:oxidoreductase activity"/>
    <property type="evidence" value="ECO:0007669"/>
    <property type="project" value="UniProtKB-KW"/>
</dbReference>
<dbReference type="EC" id="1.3.99.27" evidence="2"/>
<keyword evidence="3" id="KW-1185">Reference proteome</keyword>
<keyword evidence="2" id="KW-0560">Oxidoreductase</keyword>
<dbReference type="Proteomes" id="UP000317909">
    <property type="component" value="Chromosome"/>
</dbReference>
<dbReference type="InterPro" id="IPR002937">
    <property type="entry name" value="Amino_oxidase"/>
</dbReference>
<name>A0A517U4X0_9BACT</name>
<dbReference type="EMBL" id="CP036339">
    <property type="protein sequence ID" value="QDT75681.1"/>
    <property type="molecule type" value="Genomic_DNA"/>
</dbReference>
<dbReference type="InterPro" id="IPR036188">
    <property type="entry name" value="FAD/NAD-bd_sf"/>
</dbReference>
<evidence type="ECO:0000313" key="3">
    <source>
        <dbReference type="Proteomes" id="UP000317909"/>
    </source>
</evidence>
<organism evidence="2 3">
    <name type="scientific">Lacipirellula limnantheis</name>
    <dbReference type="NCBI Taxonomy" id="2528024"/>
    <lineage>
        <taxon>Bacteria</taxon>
        <taxon>Pseudomonadati</taxon>
        <taxon>Planctomycetota</taxon>
        <taxon>Planctomycetia</taxon>
        <taxon>Pirellulales</taxon>
        <taxon>Lacipirellulaceae</taxon>
        <taxon>Lacipirellula</taxon>
    </lineage>
</organism>
<dbReference type="RefSeq" id="WP_145435456.1">
    <property type="nucleotide sequence ID" value="NZ_CP036339.1"/>
</dbReference>